<organism evidence="2 4">
    <name type="scientific">Methanoculleus marisnigri</name>
    <dbReference type="NCBI Taxonomy" id="2198"/>
    <lineage>
        <taxon>Archaea</taxon>
        <taxon>Methanobacteriati</taxon>
        <taxon>Methanobacteriota</taxon>
        <taxon>Stenosarchaea group</taxon>
        <taxon>Methanomicrobia</taxon>
        <taxon>Methanomicrobiales</taxon>
        <taxon>Methanomicrobiaceae</taxon>
        <taxon>Methanoculleus</taxon>
    </lineage>
</organism>
<dbReference type="Proteomes" id="UP000054323">
    <property type="component" value="Unassembled WGS sequence"/>
</dbReference>
<proteinExistence type="predicted"/>
<comment type="caution">
    <text evidence="2">The sequence shown here is derived from an EMBL/GenBank/DDBJ whole genome shotgun (WGS) entry which is preliminary data.</text>
</comment>
<evidence type="ECO:0000313" key="2">
    <source>
        <dbReference type="EMBL" id="KUL01138.1"/>
    </source>
</evidence>
<dbReference type="Proteomes" id="UP000054598">
    <property type="component" value="Unassembled WGS sequence"/>
</dbReference>
<reference evidence="3 4" key="2">
    <citation type="journal article" date="2015" name="MBio">
        <title>Genome-Resolved Metagenomic Analysis Reveals Roles for Candidate Phyla and Other Microbial Community Members in Biogeochemical Transformations in Oil Reservoirs.</title>
        <authorList>
            <person name="Hu P."/>
            <person name="Tom L."/>
            <person name="Singh A."/>
            <person name="Thomas B.C."/>
            <person name="Baker B.J."/>
            <person name="Piceno Y.M."/>
            <person name="Andersen G.L."/>
            <person name="Banfield J.F."/>
        </authorList>
    </citation>
    <scope>NUCLEOTIDE SEQUENCE [LARGE SCALE GENOMIC DNA]</scope>
</reference>
<accession>A0A124G4T7</accession>
<name>A0A124G4T7_9EURY</name>
<sequence length="78" mass="8935">MARTISVLKWESEQEVENAVHDVKAEMDERGELSKDTERAMQHSLLVAGPDLTNHFLRRIREQVPDALHYFEEEGGGT</sequence>
<dbReference type="PATRIC" id="fig|2198.3.peg.1019"/>
<gene>
    <name evidence="1" type="ORF">XD82_0249</name>
    <name evidence="2" type="ORF">XE10_1144</name>
</gene>
<evidence type="ECO:0000313" key="1">
    <source>
        <dbReference type="EMBL" id="KUK63577.1"/>
    </source>
</evidence>
<dbReference type="EMBL" id="LGHE01000121">
    <property type="protein sequence ID" value="KUL01138.1"/>
    <property type="molecule type" value="Genomic_DNA"/>
</dbReference>
<dbReference type="AlphaFoldDB" id="A0A124G4T7"/>
<reference evidence="2" key="1">
    <citation type="journal article" date="2015" name="MBio">
        <title>Genome-resolved metagenomic analysis reveals roles for candidate phyla and other microbial community members in biogeochemical transformations in oil reservoirs.</title>
        <authorList>
            <person name="Hu P."/>
            <person name="Tom L."/>
            <person name="Singh A."/>
            <person name="Thomas B.C."/>
            <person name="Baker B.J."/>
            <person name="Piceno Y.M."/>
            <person name="Andersen G.L."/>
            <person name="Banfield J.F."/>
        </authorList>
    </citation>
    <scope>NUCLEOTIDE SEQUENCE [LARGE SCALE GENOMIC DNA]</scope>
    <source>
        <strain evidence="1">62_101</strain>
        <strain evidence="2">63_41</strain>
    </source>
</reference>
<evidence type="ECO:0000313" key="4">
    <source>
        <dbReference type="Proteomes" id="UP000054598"/>
    </source>
</evidence>
<protein>
    <submittedName>
        <fullName evidence="2">Uncharacterized protein</fullName>
    </submittedName>
</protein>
<dbReference type="EMBL" id="LGGD01000016">
    <property type="protein sequence ID" value="KUK63577.1"/>
    <property type="molecule type" value="Genomic_DNA"/>
</dbReference>
<evidence type="ECO:0000313" key="3">
    <source>
        <dbReference type="Proteomes" id="UP000054323"/>
    </source>
</evidence>